<dbReference type="Proteomes" id="UP000315496">
    <property type="component" value="Chromosome 1"/>
</dbReference>
<feature type="transmembrane region" description="Helical" evidence="7">
    <location>
        <begin position="52"/>
        <end position="74"/>
    </location>
</feature>
<feature type="transmembrane region" description="Helical" evidence="7">
    <location>
        <begin position="167"/>
        <end position="184"/>
    </location>
</feature>
<sequence length="205" mass="23595">MPDFLDLLHSIPTVSRILLLTSSALSLLTFFEVISPYSLYLSWPGVIERHEVWRLFTPLLFIGKLSLQTVFSILQNSTYVSSLEGEVYVGRGKVFIFFLLYDWLACILATFLYPMYYLSTPFFGAITYLWGRKSPEKLVSLFGIVLIQACYLPFIYFGFALIQKQNVIPILIGICIGHIFYFLEDILPRATGKRPIDKVVHVLFR</sequence>
<dbReference type="EMBL" id="VDLU01000001">
    <property type="protein sequence ID" value="TNJ30497.1"/>
    <property type="molecule type" value="Genomic_DNA"/>
</dbReference>
<comment type="similarity">
    <text evidence="2 7">Belongs to the derlin family.</text>
</comment>
<keyword evidence="3 7" id="KW-0812">Transmembrane</keyword>
<dbReference type="Pfam" id="PF04511">
    <property type="entry name" value="DER1"/>
    <property type="match status" value="1"/>
</dbReference>
<evidence type="ECO:0000313" key="8">
    <source>
        <dbReference type="EMBL" id="TNJ30497.1"/>
    </source>
</evidence>
<feature type="transmembrane region" description="Helical" evidence="7">
    <location>
        <begin position="94"/>
        <end position="118"/>
    </location>
</feature>
<dbReference type="OrthoDB" id="1716531at2759"/>
<dbReference type="SUPFAM" id="SSF144091">
    <property type="entry name" value="Rhomboid-like"/>
    <property type="match status" value="1"/>
</dbReference>
<keyword evidence="4 7" id="KW-0256">Endoplasmic reticulum</keyword>
<keyword evidence="5 7" id="KW-1133">Transmembrane helix</keyword>
<evidence type="ECO:0000256" key="2">
    <source>
        <dbReference type="ARBA" id="ARBA00008917"/>
    </source>
</evidence>
<organism evidence="8 9">
    <name type="scientific">Giardia muris</name>
    <dbReference type="NCBI Taxonomy" id="5742"/>
    <lineage>
        <taxon>Eukaryota</taxon>
        <taxon>Metamonada</taxon>
        <taxon>Diplomonadida</taxon>
        <taxon>Hexamitidae</taxon>
        <taxon>Giardiinae</taxon>
        <taxon>Giardia</taxon>
    </lineage>
</organism>
<evidence type="ECO:0000256" key="7">
    <source>
        <dbReference type="RuleBase" id="RU363059"/>
    </source>
</evidence>
<dbReference type="InterPro" id="IPR007599">
    <property type="entry name" value="DER1"/>
</dbReference>
<name>A0A4Z1TB73_GIAMU</name>
<dbReference type="AlphaFoldDB" id="A0A4Z1TB73"/>
<accession>A0A4Z1TB73</accession>
<keyword evidence="9" id="KW-1185">Reference proteome</keyword>
<dbReference type="GO" id="GO:0006950">
    <property type="term" value="P:response to stress"/>
    <property type="evidence" value="ECO:0007669"/>
    <property type="project" value="UniProtKB-ARBA"/>
</dbReference>
<evidence type="ECO:0000256" key="5">
    <source>
        <dbReference type="ARBA" id="ARBA00022989"/>
    </source>
</evidence>
<evidence type="ECO:0000256" key="1">
    <source>
        <dbReference type="ARBA" id="ARBA00004477"/>
    </source>
</evidence>
<dbReference type="GO" id="GO:0005789">
    <property type="term" value="C:endoplasmic reticulum membrane"/>
    <property type="evidence" value="ECO:0007669"/>
    <property type="project" value="UniProtKB-SubCell"/>
</dbReference>
<protein>
    <recommendedName>
        <fullName evidence="7">Derlin</fullName>
    </recommendedName>
</protein>
<dbReference type="InterPro" id="IPR035952">
    <property type="entry name" value="Rhomboid-like_sf"/>
</dbReference>
<evidence type="ECO:0000256" key="6">
    <source>
        <dbReference type="ARBA" id="ARBA00023136"/>
    </source>
</evidence>
<reference evidence="8 9" key="1">
    <citation type="submission" date="2019-05" db="EMBL/GenBank/DDBJ databases">
        <title>The compact genome of Giardia muris reveals important steps in the evolution of intestinal protozoan parasites.</title>
        <authorList>
            <person name="Xu F."/>
            <person name="Jimenez-Gonzalez A."/>
            <person name="Einarsson E."/>
            <person name="Astvaldsson A."/>
            <person name="Peirasmaki D."/>
            <person name="Eckmann L."/>
            <person name="Andersson J.O."/>
            <person name="Svard S.G."/>
            <person name="Jerlstrom-Hultqvist J."/>
        </authorList>
    </citation>
    <scope>NUCLEOTIDE SEQUENCE [LARGE SCALE GENOMIC DNA]</scope>
    <source>
        <strain evidence="8 9">Roberts-Thomson</strain>
    </source>
</reference>
<keyword evidence="6 7" id="KW-0472">Membrane</keyword>
<dbReference type="VEuPathDB" id="GiardiaDB:GMRT_12704"/>
<evidence type="ECO:0000256" key="4">
    <source>
        <dbReference type="ARBA" id="ARBA00022824"/>
    </source>
</evidence>
<proteinExistence type="inferred from homology"/>
<dbReference type="PANTHER" id="PTHR11009">
    <property type="entry name" value="DER1-LIKE PROTEIN, DERLIN"/>
    <property type="match status" value="1"/>
</dbReference>
<comment type="caution">
    <text evidence="8">The sequence shown here is derived from an EMBL/GenBank/DDBJ whole genome shotgun (WGS) entry which is preliminary data.</text>
</comment>
<comment type="function">
    <text evidence="7">May be involved in the degradation of misfolded endoplasmic reticulum (ER) luminal proteins.</text>
</comment>
<evidence type="ECO:0000313" key="9">
    <source>
        <dbReference type="Proteomes" id="UP000315496"/>
    </source>
</evidence>
<feature type="transmembrane region" description="Helical" evidence="7">
    <location>
        <begin position="138"/>
        <end position="161"/>
    </location>
</feature>
<evidence type="ECO:0000256" key="3">
    <source>
        <dbReference type="ARBA" id="ARBA00022692"/>
    </source>
</evidence>
<gene>
    <name evidence="8" type="ORF">GMRT_12704</name>
</gene>
<comment type="subcellular location">
    <subcellularLocation>
        <location evidence="1 7">Endoplasmic reticulum membrane</location>
        <topology evidence="1 7">Multi-pass membrane protein</topology>
    </subcellularLocation>
</comment>
<feature type="transmembrane region" description="Helical" evidence="7">
    <location>
        <begin position="17"/>
        <end position="40"/>
    </location>
</feature>